<keyword evidence="4" id="KW-0597">Phosphoprotein</keyword>
<keyword evidence="11" id="KW-0472">Membrane</keyword>
<evidence type="ECO:0000259" key="12">
    <source>
        <dbReference type="PROSITE" id="PS50109"/>
    </source>
</evidence>
<keyword evidence="6" id="KW-0547">Nucleotide-binding</keyword>
<feature type="domain" description="Histidine kinase" evidence="12">
    <location>
        <begin position="485"/>
        <end position="712"/>
    </location>
</feature>
<comment type="catalytic activity">
    <reaction evidence="1">
        <text>ATP + protein L-histidine = ADP + protein N-phospho-L-histidine.</text>
        <dbReference type="EC" id="2.7.13.3"/>
    </reaction>
</comment>
<dbReference type="GO" id="GO:0005886">
    <property type="term" value="C:plasma membrane"/>
    <property type="evidence" value="ECO:0007669"/>
    <property type="project" value="UniProtKB-SubCell"/>
</dbReference>
<keyword evidence="10" id="KW-0175">Coiled coil</keyword>
<feature type="transmembrane region" description="Helical" evidence="11">
    <location>
        <begin position="247"/>
        <end position="264"/>
    </location>
</feature>
<feature type="transmembrane region" description="Helical" evidence="11">
    <location>
        <begin position="370"/>
        <end position="390"/>
    </location>
</feature>
<organism evidence="13">
    <name type="scientific">Paenibacillus sp. BIHB 4019</name>
    <dbReference type="NCBI Taxonomy" id="1870819"/>
    <lineage>
        <taxon>Bacteria</taxon>
        <taxon>Bacillati</taxon>
        <taxon>Bacillota</taxon>
        <taxon>Bacilli</taxon>
        <taxon>Bacillales</taxon>
        <taxon>Paenibacillaceae</taxon>
        <taxon>Paenibacillus</taxon>
    </lineage>
</organism>
<dbReference type="Gene3D" id="2.60.120.260">
    <property type="entry name" value="Galactose-binding domain-like"/>
    <property type="match status" value="1"/>
</dbReference>
<feature type="transmembrane region" description="Helical" evidence="11">
    <location>
        <begin position="12"/>
        <end position="32"/>
    </location>
</feature>
<dbReference type="InterPro" id="IPR005467">
    <property type="entry name" value="His_kinase_dom"/>
</dbReference>
<feature type="transmembrane region" description="Helical" evidence="11">
    <location>
        <begin position="341"/>
        <end position="363"/>
    </location>
</feature>
<protein>
    <recommendedName>
        <fullName evidence="3">histidine kinase</fullName>
        <ecNumber evidence="3">2.7.13.3</ecNumber>
    </recommendedName>
</protein>
<keyword evidence="5" id="KW-0808">Transferase</keyword>
<evidence type="ECO:0000256" key="8">
    <source>
        <dbReference type="ARBA" id="ARBA00022840"/>
    </source>
</evidence>
<evidence type="ECO:0000256" key="11">
    <source>
        <dbReference type="SAM" id="Phobius"/>
    </source>
</evidence>
<dbReference type="EC" id="2.7.13.3" evidence="3"/>
<dbReference type="PRINTS" id="PR00344">
    <property type="entry name" value="BCTRLSENSOR"/>
</dbReference>
<accession>A0A1B2DD65</accession>
<feature type="transmembrane region" description="Helical" evidence="11">
    <location>
        <begin position="315"/>
        <end position="335"/>
    </location>
</feature>
<evidence type="ECO:0000256" key="3">
    <source>
        <dbReference type="ARBA" id="ARBA00012438"/>
    </source>
</evidence>
<keyword evidence="11" id="KW-0812">Transmembrane</keyword>
<keyword evidence="9" id="KW-0902">Two-component regulatory system</keyword>
<keyword evidence="11" id="KW-1133">Transmembrane helix</keyword>
<evidence type="ECO:0000256" key="6">
    <source>
        <dbReference type="ARBA" id="ARBA00022741"/>
    </source>
</evidence>
<dbReference type="Pfam" id="PF00512">
    <property type="entry name" value="HisKA"/>
    <property type="match status" value="1"/>
</dbReference>
<evidence type="ECO:0000256" key="7">
    <source>
        <dbReference type="ARBA" id="ARBA00022777"/>
    </source>
</evidence>
<dbReference type="SUPFAM" id="SSF47384">
    <property type="entry name" value="Homodimeric domain of signal transducing histidine kinase"/>
    <property type="match status" value="1"/>
</dbReference>
<dbReference type="RefSeq" id="WP_099517033.1">
    <property type="nucleotide sequence ID" value="NZ_CP016808.1"/>
</dbReference>
<feature type="transmembrane region" description="Helical" evidence="11">
    <location>
        <begin position="284"/>
        <end position="303"/>
    </location>
</feature>
<dbReference type="PROSITE" id="PS50109">
    <property type="entry name" value="HIS_KIN"/>
    <property type="match status" value="1"/>
</dbReference>
<dbReference type="FunFam" id="3.30.565.10:FF:000006">
    <property type="entry name" value="Sensor histidine kinase WalK"/>
    <property type="match status" value="1"/>
</dbReference>
<dbReference type="InterPro" id="IPR008979">
    <property type="entry name" value="Galactose-bd-like_sf"/>
</dbReference>
<evidence type="ECO:0000256" key="9">
    <source>
        <dbReference type="ARBA" id="ARBA00023012"/>
    </source>
</evidence>
<dbReference type="InterPro" id="IPR036097">
    <property type="entry name" value="HisK_dim/P_sf"/>
</dbReference>
<feature type="coiled-coil region" evidence="10">
    <location>
        <begin position="423"/>
        <end position="453"/>
    </location>
</feature>
<dbReference type="AlphaFoldDB" id="A0A1B2DD65"/>
<dbReference type="PANTHER" id="PTHR43547">
    <property type="entry name" value="TWO-COMPONENT HISTIDINE KINASE"/>
    <property type="match status" value="1"/>
</dbReference>
<dbReference type="InterPro" id="IPR004358">
    <property type="entry name" value="Sig_transdc_His_kin-like_C"/>
</dbReference>
<gene>
    <name evidence="13" type="ORF">BBD42_03565</name>
</gene>
<evidence type="ECO:0000256" key="2">
    <source>
        <dbReference type="ARBA" id="ARBA00004651"/>
    </source>
</evidence>
<evidence type="ECO:0000256" key="10">
    <source>
        <dbReference type="SAM" id="Coils"/>
    </source>
</evidence>
<dbReference type="PANTHER" id="PTHR43547:SF2">
    <property type="entry name" value="HYBRID SIGNAL TRANSDUCTION HISTIDINE KINASE C"/>
    <property type="match status" value="1"/>
</dbReference>
<dbReference type="CDD" id="cd00075">
    <property type="entry name" value="HATPase"/>
    <property type="match status" value="1"/>
</dbReference>
<evidence type="ECO:0000313" key="13">
    <source>
        <dbReference type="EMBL" id="ANY65642.1"/>
    </source>
</evidence>
<evidence type="ECO:0000256" key="1">
    <source>
        <dbReference type="ARBA" id="ARBA00000085"/>
    </source>
</evidence>
<dbReference type="Pfam" id="PF02518">
    <property type="entry name" value="HATPase_c"/>
    <property type="match status" value="1"/>
</dbReference>
<dbReference type="Pfam" id="PF07695">
    <property type="entry name" value="7TMR-DISM_7TM"/>
    <property type="match status" value="1"/>
</dbReference>
<feature type="transmembrane region" description="Helical" evidence="11">
    <location>
        <begin position="222"/>
        <end position="240"/>
    </location>
</feature>
<dbReference type="InterPro" id="IPR036890">
    <property type="entry name" value="HATPase_C_sf"/>
</dbReference>
<dbReference type="GO" id="GO:0005524">
    <property type="term" value="F:ATP binding"/>
    <property type="evidence" value="ECO:0007669"/>
    <property type="project" value="UniProtKB-KW"/>
</dbReference>
<keyword evidence="7" id="KW-0418">Kinase</keyword>
<dbReference type="CDD" id="cd00082">
    <property type="entry name" value="HisKA"/>
    <property type="match status" value="1"/>
</dbReference>
<sequence>MMRDILRFGSRTILLHIAVVIIVGLVASYAIVSAPDSPRIQSEAGILDLTQDHVSNNPLKLQGEWAFYWQELLSPEDMRSRMEQGEQADRYINIPGSWLGYPIGGQELKGEGFATFRLVIKLSKQDKNEQLALRLPAIFHAYKLWVNGELLAEVGEVGPDKSGVKPHLATKLVFFQPENDTVELIMQVANFHHKRGGITKDIELGGSDVLTVRTNLKVAADMFITASLLVIGVYNLLLYMLRRKDRAPLYFGLFTVLFGIRSLLNGEIMITQLLPPFPWELQFKIEYLILCISGYIITMYFECIFPNYVSRWFRLSTRIATGALCLIVVMTPALVYSKMLLVIGVIVVLHMAYLMVGLAQAAVQRMEGALIFLLVSVVTLVTVINDFLYYNEWSPIGNTSPVGLLVFTIAQMILLSSRFTRAATNEERIARELQEANDKLTEMNTNLERIVMERTHALSAAHEDLRTSYERLLHSEQGRKKLLAYITHDLRMPLSSMLGYVEAVKDMVKPERNEQYLKYIRDNTIRINRMIEELSFLSHLETGQVSYRMEPIHATDFLRRFFEQYELVVRDAGLDFILDIGKTEDQRADLPVIEMDAQRLEQALFNLVSNAMKFTSTGGMVRLALAVDEAQDTRCAIISLQDSGTGIPPEQLEQIFDRNYRYDRSDMEKGVAGSGLGLAICREIVQAHGGAVRAESDGKTGSIFYVSLPLYLKSRKVTA</sequence>
<dbReference type="InterPro" id="IPR003661">
    <property type="entry name" value="HisK_dim/P_dom"/>
</dbReference>
<evidence type="ECO:0000256" key="4">
    <source>
        <dbReference type="ARBA" id="ARBA00022553"/>
    </source>
</evidence>
<name>A0A1B2DD65_9BACL</name>
<dbReference type="GO" id="GO:0000155">
    <property type="term" value="F:phosphorelay sensor kinase activity"/>
    <property type="evidence" value="ECO:0007669"/>
    <property type="project" value="InterPro"/>
</dbReference>
<dbReference type="SMART" id="SM00388">
    <property type="entry name" value="HisKA"/>
    <property type="match status" value="1"/>
</dbReference>
<feature type="transmembrane region" description="Helical" evidence="11">
    <location>
        <begin position="396"/>
        <end position="415"/>
    </location>
</feature>
<dbReference type="InterPro" id="IPR003594">
    <property type="entry name" value="HATPase_dom"/>
</dbReference>
<proteinExistence type="predicted"/>
<dbReference type="EMBL" id="CP016808">
    <property type="protein sequence ID" value="ANY65642.1"/>
    <property type="molecule type" value="Genomic_DNA"/>
</dbReference>
<dbReference type="SUPFAM" id="SSF55874">
    <property type="entry name" value="ATPase domain of HSP90 chaperone/DNA topoisomerase II/histidine kinase"/>
    <property type="match status" value="1"/>
</dbReference>
<dbReference type="SUPFAM" id="SSF49785">
    <property type="entry name" value="Galactose-binding domain-like"/>
    <property type="match status" value="1"/>
</dbReference>
<keyword evidence="8" id="KW-0067">ATP-binding</keyword>
<dbReference type="SMART" id="SM00387">
    <property type="entry name" value="HATPase_c"/>
    <property type="match status" value="1"/>
</dbReference>
<dbReference type="Gene3D" id="3.30.565.10">
    <property type="entry name" value="Histidine kinase-like ATPase, C-terminal domain"/>
    <property type="match status" value="1"/>
</dbReference>
<dbReference type="Gene3D" id="1.10.287.130">
    <property type="match status" value="1"/>
</dbReference>
<reference evidence="13" key="1">
    <citation type="submission" date="2016-08" db="EMBL/GenBank/DDBJ databases">
        <title>Complete Genome Seqeunce of Paenibacillus sp. BIHB 4019 from tea rhizoplane.</title>
        <authorList>
            <person name="Thakur R."/>
            <person name="Swarnkar M.K."/>
            <person name="Gulati A."/>
        </authorList>
    </citation>
    <scope>NUCLEOTIDE SEQUENCE [LARGE SCALE GENOMIC DNA]</scope>
    <source>
        <strain evidence="13">BIHB4019</strain>
    </source>
</reference>
<comment type="subcellular location">
    <subcellularLocation>
        <location evidence="2">Cell membrane</location>
        <topology evidence="2">Multi-pass membrane protein</topology>
    </subcellularLocation>
</comment>
<evidence type="ECO:0000256" key="5">
    <source>
        <dbReference type="ARBA" id="ARBA00022679"/>
    </source>
</evidence>
<dbReference type="InterPro" id="IPR011623">
    <property type="entry name" value="7TMR_DISM_rcpt_extracell_dom1"/>
</dbReference>